<keyword evidence="2" id="KW-1185">Reference proteome</keyword>
<comment type="caution">
    <text evidence="1">The sequence shown here is derived from an EMBL/GenBank/DDBJ whole genome shotgun (WGS) entry which is preliminary data.</text>
</comment>
<evidence type="ECO:0000313" key="1">
    <source>
        <dbReference type="EMBL" id="RZB39392.1"/>
    </source>
</evidence>
<dbReference type="Gene3D" id="3.30.300.30">
    <property type="match status" value="1"/>
</dbReference>
<feature type="non-terminal residue" evidence="1">
    <location>
        <position position="1"/>
    </location>
</feature>
<name>A0A482V851_ASBVE</name>
<dbReference type="AlphaFoldDB" id="A0A482V851"/>
<dbReference type="OrthoDB" id="10253869at2759"/>
<dbReference type="InterPro" id="IPR045851">
    <property type="entry name" value="AMP-bd_C_sf"/>
</dbReference>
<accession>A0A482V851</accession>
<protein>
    <recommendedName>
        <fullName evidence="3">AMP-binding enzyme C-terminal domain-containing protein</fullName>
    </recommendedName>
</protein>
<dbReference type="EMBL" id="QDEB01128598">
    <property type="protein sequence ID" value="RZB39392.1"/>
    <property type="molecule type" value="Genomic_DNA"/>
</dbReference>
<proteinExistence type="predicted"/>
<evidence type="ECO:0000313" key="2">
    <source>
        <dbReference type="Proteomes" id="UP000292052"/>
    </source>
</evidence>
<dbReference type="Proteomes" id="UP000292052">
    <property type="component" value="Unassembled WGS sequence"/>
</dbReference>
<reference evidence="1 2" key="1">
    <citation type="submission" date="2017-03" db="EMBL/GenBank/DDBJ databases">
        <title>Genome of the blue death feigning beetle - Asbolus verrucosus.</title>
        <authorList>
            <person name="Rider S.D."/>
        </authorList>
    </citation>
    <scope>NUCLEOTIDE SEQUENCE [LARGE SCALE GENOMIC DNA]</scope>
    <source>
        <strain evidence="1">Butters</strain>
        <tissue evidence="1">Head and leg muscle</tissue>
    </source>
</reference>
<gene>
    <name evidence="1" type="ORF">BDFB_014038</name>
</gene>
<sequence length="63" mass="6978">SEVAVGFIVKKAGAIVSEKDISDYLSELVCAEKRLHGGVQFVHMIPKHSDGEILRNQLQKMVQ</sequence>
<evidence type="ECO:0008006" key="3">
    <source>
        <dbReference type="Google" id="ProtNLM"/>
    </source>
</evidence>
<organism evidence="1 2">
    <name type="scientific">Asbolus verrucosus</name>
    <name type="common">Desert ironclad beetle</name>
    <dbReference type="NCBI Taxonomy" id="1661398"/>
    <lineage>
        <taxon>Eukaryota</taxon>
        <taxon>Metazoa</taxon>
        <taxon>Ecdysozoa</taxon>
        <taxon>Arthropoda</taxon>
        <taxon>Hexapoda</taxon>
        <taxon>Insecta</taxon>
        <taxon>Pterygota</taxon>
        <taxon>Neoptera</taxon>
        <taxon>Endopterygota</taxon>
        <taxon>Coleoptera</taxon>
        <taxon>Polyphaga</taxon>
        <taxon>Cucujiformia</taxon>
        <taxon>Tenebrionidae</taxon>
        <taxon>Pimeliinae</taxon>
        <taxon>Asbolus</taxon>
    </lineage>
</organism>